<reference evidence="2 3" key="1">
    <citation type="journal article" date="2013" name="J. Biotechnol.">
        <title>Genome sequence of Corynebacterium pseudotuberculosis biovar equi strain 258 and prediction of antigenic targets to improve biotechnological vaccine production.</title>
        <authorList>
            <person name="Soares S.C."/>
            <person name="Trost E."/>
            <person name="Ramos R.T."/>
            <person name="Carneiro A.R."/>
            <person name="Santos A.R."/>
            <person name="Pinto A.C."/>
            <person name="Barbosa E."/>
            <person name="Aburjaile F."/>
            <person name="Ali A."/>
            <person name="Diniz C.A."/>
            <person name="Hassan S.S."/>
            <person name="Fiaux K."/>
            <person name="Guimaraes L.C."/>
            <person name="Bakhtiar S.M."/>
            <person name="Pereira U."/>
            <person name="Almeida S.S."/>
            <person name="Abreu V.A."/>
            <person name="Rocha F.S."/>
            <person name="Dorella F.A."/>
            <person name="Miyoshi A."/>
            <person name="Silva A."/>
            <person name="Azevedo V."/>
            <person name="Tauch A."/>
        </authorList>
    </citation>
    <scope>NUCLEOTIDE SEQUENCE [LARGE SCALE GENOMIC DNA]</scope>
    <source>
        <strain evidence="2 3">258</strain>
    </source>
</reference>
<dbReference type="KEGG" id="coe:CP258_08105"/>
<evidence type="ECO:0000313" key="3">
    <source>
        <dbReference type="Proteomes" id="UP000006465"/>
    </source>
</evidence>
<dbReference type="EMBL" id="CP003540">
    <property type="protein sequence ID" value="AFK17216.2"/>
    <property type="molecule type" value="Genomic_DNA"/>
</dbReference>
<organism evidence="2 3">
    <name type="scientific">Corynebacterium pseudotuberculosis 258</name>
    <dbReference type="NCBI Taxonomy" id="1168865"/>
    <lineage>
        <taxon>Bacteria</taxon>
        <taxon>Bacillati</taxon>
        <taxon>Actinomycetota</taxon>
        <taxon>Actinomycetes</taxon>
        <taxon>Mycobacteriales</taxon>
        <taxon>Corynebacteriaceae</taxon>
        <taxon>Corynebacterium</taxon>
    </lineage>
</organism>
<evidence type="ECO:0000256" key="1">
    <source>
        <dbReference type="SAM" id="Phobius"/>
    </source>
</evidence>
<feature type="transmembrane region" description="Helical" evidence="1">
    <location>
        <begin position="97"/>
        <end position="115"/>
    </location>
</feature>
<accession>A0AAU8QEZ5</accession>
<protein>
    <submittedName>
        <fullName evidence="2">Uncharacterized protein</fullName>
    </submittedName>
</protein>
<dbReference type="RefSeq" id="WP_014367454.1">
    <property type="nucleotide sequence ID" value="NC_017945.3"/>
</dbReference>
<feature type="transmembrane region" description="Helical" evidence="1">
    <location>
        <begin position="30"/>
        <end position="49"/>
    </location>
</feature>
<gene>
    <name evidence="2" type="ORF">CP258_08105</name>
</gene>
<keyword evidence="1" id="KW-0472">Membrane</keyword>
<evidence type="ECO:0000313" key="2">
    <source>
        <dbReference type="EMBL" id="AFK17216.2"/>
    </source>
</evidence>
<sequence>MFCSTPPRWHYCVGSLGAGAIATLFIYGQWLWAAGLMALLALLFSRILNHPCYSLYKIRIDNVSNNAVDRAMRGGLVVLFVFPVVNVFSLWDFHPAITFLVCTALAPFLISNITASSRKGKDLITQHGRNADPAAMENLPSLTHAEAKIVELLTAVGATDGSRAQLGSLARVSGIPMEDLTPAAHQLIDARILTVFTGLSPADPEGWYVELTPIDCALAVRDQTANAA</sequence>
<proteinExistence type="predicted"/>
<dbReference type="Proteomes" id="UP000006465">
    <property type="component" value="Chromosome"/>
</dbReference>
<name>A0AAU8QEZ5_CORPS</name>
<feature type="transmembrane region" description="Helical" evidence="1">
    <location>
        <begin position="70"/>
        <end position="91"/>
    </location>
</feature>
<dbReference type="AlphaFoldDB" id="A0AAU8QEZ5"/>
<keyword evidence="1" id="KW-1133">Transmembrane helix</keyword>
<keyword evidence="1" id="KW-0812">Transmembrane</keyword>